<sequence length="111" mass="12324">MSAERVWDSVRDMFYSSDNVAVHGLTCGQVQYFGGSIHGLVEVPSLSMVLGRAMGYFQFHRVYADKGPNGTKVELDPATVICDFEPRSIKAVLTQFPNARVSGCFFHFKQA</sequence>
<dbReference type="OrthoDB" id="129317at2759"/>
<dbReference type="EMBL" id="NCKW01004037">
    <property type="protein sequence ID" value="POM75121.1"/>
    <property type="molecule type" value="Genomic_DNA"/>
</dbReference>
<dbReference type="Proteomes" id="UP000237271">
    <property type="component" value="Unassembled WGS sequence"/>
</dbReference>
<comment type="caution">
    <text evidence="1">The sequence shown here is derived from an EMBL/GenBank/DDBJ whole genome shotgun (WGS) entry which is preliminary data.</text>
</comment>
<dbReference type="AlphaFoldDB" id="A0A2P4YBD8"/>
<proteinExistence type="predicted"/>
<keyword evidence="2" id="KW-1185">Reference proteome</keyword>
<evidence type="ECO:0000313" key="2">
    <source>
        <dbReference type="Proteomes" id="UP000237271"/>
    </source>
</evidence>
<evidence type="ECO:0000313" key="1">
    <source>
        <dbReference type="EMBL" id="POM75121.1"/>
    </source>
</evidence>
<accession>A0A2P4YBD8</accession>
<evidence type="ECO:0008006" key="3">
    <source>
        <dbReference type="Google" id="ProtNLM"/>
    </source>
</evidence>
<protein>
    <recommendedName>
        <fullName evidence="3">MULE transposase domain-containing protein</fullName>
    </recommendedName>
</protein>
<name>A0A2P4YBD8_9STRA</name>
<organism evidence="1 2">
    <name type="scientific">Phytophthora palmivora</name>
    <dbReference type="NCBI Taxonomy" id="4796"/>
    <lineage>
        <taxon>Eukaryota</taxon>
        <taxon>Sar</taxon>
        <taxon>Stramenopiles</taxon>
        <taxon>Oomycota</taxon>
        <taxon>Peronosporomycetes</taxon>
        <taxon>Peronosporales</taxon>
        <taxon>Peronosporaceae</taxon>
        <taxon>Phytophthora</taxon>
    </lineage>
</organism>
<reference evidence="1 2" key="1">
    <citation type="journal article" date="2017" name="Genome Biol. Evol.">
        <title>Phytophthora megakarya and P. palmivora, closely related causal agents of cacao black pod rot, underwent increases in genome sizes and gene numbers by different mechanisms.</title>
        <authorList>
            <person name="Ali S.S."/>
            <person name="Shao J."/>
            <person name="Lary D.J."/>
            <person name="Kronmiller B."/>
            <person name="Shen D."/>
            <person name="Strem M.D."/>
            <person name="Amoako-Attah I."/>
            <person name="Akrofi A.Y."/>
            <person name="Begoude B.A."/>
            <person name="Ten Hoopen G.M."/>
            <person name="Coulibaly K."/>
            <person name="Kebe B.I."/>
            <person name="Melnick R.L."/>
            <person name="Guiltinan M.J."/>
            <person name="Tyler B.M."/>
            <person name="Meinhardt L.W."/>
            <person name="Bailey B.A."/>
        </authorList>
    </citation>
    <scope>NUCLEOTIDE SEQUENCE [LARGE SCALE GENOMIC DNA]</scope>
    <source>
        <strain evidence="2">sbr112.9</strain>
    </source>
</reference>
<gene>
    <name evidence="1" type="ORF">PHPALM_7820</name>
</gene>